<keyword evidence="1" id="KW-1133">Transmembrane helix</keyword>
<feature type="transmembrane region" description="Helical" evidence="1">
    <location>
        <begin position="179"/>
        <end position="200"/>
    </location>
</feature>
<dbReference type="EMBL" id="CP035033">
    <property type="protein sequence ID" value="QAB16203.1"/>
    <property type="molecule type" value="Genomic_DNA"/>
</dbReference>
<keyword evidence="1" id="KW-0472">Membrane</keyword>
<dbReference type="RefSeq" id="WP_128385461.1">
    <property type="nucleotide sequence ID" value="NZ_CP035033.1"/>
</dbReference>
<evidence type="ECO:0000256" key="1">
    <source>
        <dbReference type="SAM" id="Phobius"/>
    </source>
</evidence>
<evidence type="ECO:0000313" key="2">
    <source>
        <dbReference type="EMBL" id="QAB16203.1"/>
    </source>
</evidence>
<reference evidence="2 3" key="1">
    <citation type="journal article" date="2018" name="Environ. Microbiol.">
        <title>Genomes of ubiquitous marine and hypersaline Hydrogenovibrio, Thiomicrorhabdus and Thiomicrospira spp. encode a diversity of mechanisms to sustain chemolithoautotrophy in heterogeneous environments.</title>
        <authorList>
            <person name="Scott K.M."/>
            <person name="Williams J."/>
            <person name="Porter C.M.B."/>
            <person name="Russel S."/>
            <person name="Harmer T.L."/>
            <person name="Paul J.H."/>
            <person name="Antonen K.M."/>
            <person name="Bridges M.K."/>
            <person name="Camper G.J."/>
            <person name="Campla C.K."/>
            <person name="Casella L.G."/>
            <person name="Chase E."/>
            <person name="Conrad J.W."/>
            <person name="Cruz M.C."/>
            <person name="Dunlap D.S."/>
            <person name="Duran L."/>
            <person name="Fahsbender E.M."/>
            <person name="Goldsmith D.B."/>
            <person name="Keeley R.F."/>
            <person name="Kondoff M.R."/>
            <person name="Kussy B.I."/>
            <person name="Lane M.K."/>
            <person name="Lawler S."/>
            <person name="Leigh B.A."/>
            <person name="Lewis C."/>
            <person name="Lostal L.M."/>
            <person name="Marking D."/>
            <person name="Mancera P.A."/>
            <person name="McClenthan E.C."/>
            <person name="McIntyre E.A."/>
            <person name="Mine J.A."/>
            <person name="Modi S."/>
            <person name="Moore B.D."/>
            <person name="Morgan W.A."/>
            <person name="Nelson K.M."/>
            <person name="Nguyen K.N."/>
            <person name="Ogburn N."/>
            <person name="Parrino D.G."/>
            <person name="Pedapudi A.D."/>
            <person name="Pelham R.P."/>
            <person name="Preece A.M."/>
            <person name="Rampersad E.A."/>
            <person name="Richardson J.C."/>
            <person name="Rodgers C.M."/>
            <person name="Schaffer B.L."/>
            <person name="Sheridan N.E."/>
            <person name="Solone M.R."/>
            <person name="Staley Z.R."/>
            <person name="Tabuchi M."/>
            <person name="Waide R.J."/>
            <person name="Wanjugi P.W."/>
            <person name="Young S."/>
            <person name="Clum A."/>
            <person name="Daum C."/>
            <person name="Huntemann M."/>
            <person name="Ivanova N."/>
            <person name="Kyrpides N."/>
            <person name="Mikhailova N."/>
            <person name="Palaniappan K."/>
            <person name="Pillay M."/>
            <person name="Reddy T.B.K."/>
            <person name="Shapiro N."/>
            <person name="Stamatis D."/>
            <person name="Varghese N."/>
            <person name="Woyke T."/>
            <person name="Boden R."/>
            <person name="Freyermuth S.K."/>
            <person name="Kerfeld C.A."/>
        </authorList>
    </citation>
    <scope>NUCLEOTIDE SEQUENCE [LARGE SCALE GENOMIC DNA]</scope>
    <source>
        <strain evidence="2 3">JR-2</strain>
    </source>
</reference>
<dbReference type="KEGG" id="htr:EPV75_11280"/>
<feature type="transmembrane region" description="Helical" evidence="1">
    <location>
        <begin position="83"/>
        <end position="103"/>
    </location>
</feature>
<protein>
    <submittedName>
        <fullName evidence="2">Uncharacterized protein</fullName>
    </submittedName>
</protein>
<sequence>MRYQLQKWWEIQQKLCLKLNRSQKIYLIALYTLPISTLLWLFQSNNDSIWAFSFSIGALFLGVLSDVAYLFNYLKKYKLAKKLTIYGYAFISFFLLSFSYQIVNHLAEFDVGLLTNTVIFTSFVLLPLLIFLVIIVLLTIGLLLAEIYFFISLTSTKRFKRTSNTLFKIKSERYPKHTFFGRIVAYSLIILITFMLGAFAKKPYEKLLSKSVAWYMYQFEAVKYSRCQFPEGKEGKAISLDNNEILFIEKKSDGYRFQPMKCVEKLK</sequence>
<organism evidence="2 3">
    <name type="scientific">Hydrogenovibrio thermophilus</name>
    <dbReference type="NCBI Taxonomy" id="265883"/>
    <lineage>
        <taxon>Bacteria</taxon>
        <taxon>Pseudomonadati</taxon>
        <taxon>Pseudomonadota</taxon>
        <taxon>Gammaproteobacteria</taxon>
        <taxon>Thiotrichales</taxon>
        <taxon>Piscirickettsiaceae</taxon>
        <taxon>Hydrogenovibrio</taxon>
    </lineage>
</organism>
<dbReference type="AlphaFoldDB" id="A0A410H5J0"/>
<name>A0A410H5J0_9GAMM</name>
<dbReference type="Proteomes" id="UP000285478">
    <property type="component" value="Chromosome"/>
</dbReference>
<feature type="transmembrane region" description="Helical" evidence="1">
    <location>
        <begin position="123"/>
        <end position="151"/>
    </location>
</feature>
<feature type="transmembrane region" description="Helical" evidence="1">
    <location>
        <begin position="25"/>
        <end position="43"/>
    </location>
</feature>
<evidence type="ECO:0000313" key="3">
    <source>
        <dbReference type="Proteomes" id="UP000285478"/>
    </source>
</evidence>
<accession>A0A410H5J0</accession>
<proteinExistence type="predicted"/>
<keyword evidence="3" id="KW-1185">Reference proteome</keyword>
<gene>
    <name evidence="2" type="ORF">EPV75_11280</name>
</gene>
<feature type="transmembrane region" description="Helical" evidence="1">
    <location>
        <begin position="49"/>
        <end position="71"/>
    </location>
</feature>
<keyword evidence="1" id="KW-0812">Transmembrane</keyword>